<dbReference type="AlphaFoldDB" id="A0A2J8GMU8"/>
<name>A0A2J8GMU8_VIBDI</name>
<accession>A0A2J8GMU8</accession>
<evidence type="ECO:0000313" key="2">
    <source>
        <dbReference type="Proteomes" id="UP000248729"/>
    </source>
</evidence>
<protein>
    <submittedName>
        <fullName evidence="1">Uncharacterized protein</fullName>
    </submittedName>
</protein>
<sequence>MKQLPAFSFSISESLSRTPSAEWPATFQFPNVKFGPEFSVTKSFQQKPTVVVLTIDFSQVLSNVHCERVIH</sequence>
<reference evidence="1 2" key="1">
    <citation type="submission" date="2018-06" db="EMBL/GenBank/DDBJ databases">
        <title>Freshwater and sediment microbial communities from various areas in North America, analyzing microbe dynamics in response to fracking.</title>
        <authorList>
            <person name="Lamendella R."/>
        </authorList>
    </citation>
    <scope>NUCLEOTIDE SEQUENCE [LARGE SCALE GENOMIC DNA]</scope>
    <source>
        <strain evidence="1 2">99A</strain>
    </source>
</reference>
<proteinExistence type="predicted"/>
<dbReference type="EMBL" id="QLTR01000018">
    <property type="protein sequence ID" value="RAS61407.1"/>
    <property type="molecule type" value="Genomic_DNA"/>
</dbReference>
<comment type="caution">
    <text evidence="1">The sequence shown here is derived from an EMBL/GenBank/DDBJ whole genome shotgun (WGS) entry which is preliminary data.</text>
</comment>
<gene>
    <name evidence="1" type="ORF">DET48_11827</name>
</gene>
<organism evidence="1 2">
    <name type="scientific">Vibrio diazotrophicus</name>
    <dbReference type="NCBI Taxonomy" id="685"/>
    <lineage>
        <taxon>Bacteria</taxon>
        <taxon>Pseudomonadati</taxon>
        <taxon>Pseudomonadota</taxon>
        <taxon>Gammaproteobacteria</taxon>
        <taxon>Vibrionales</taxon>
        <taxon>Vibrionaceae</taxon>
        <taxon>Vibrio</taxon>
    </lineage>
</organism>
<evidence type="ECO:0000313" key="1">
    <source>
        <dbReference type="EMBL" id="RAS61407.1"/>
    </source>
</evidence>
<dbReference type="Proteomes" id="UP000248729">
    <property type="component" value="Unassembled WGS sequence"/>
</dbReference>